<organism evidence="1 2">
    <name type="scientific">Pseudomonas syringae pv. actinidiae ICMP 19096</name>
    <dbReference type="NCBI Taxonomy" id="1194405"/>
    <lineage>
        <taxon>Bacteria</taxon>
        <taxon>Pseudomonadati</taxon>
        <taxon>Pseudomonadota</taxon>
        <taxon>Gammaproteobacteria</taxon>
        <taxon>Pseudomonadales</taxon>
        <taxon>Pseudomonadaceae</taxon>
        <taxon>Pseudomonas</taxon>
        <taxon>Pseudomonas syringae</taxon>
    </lineage>
</organism>
<dbReference type="EMBL" id="AOKF01001908">
    <property type="protein sequence ID" value="EPN56410.1"/>
    <property type="molecule type" value="Genomic_DNA"/>
</dbReference>
<gene>
    <name evidence="1" type="ORF">A245_22269</name>
</gene>
<dbReference type="AlphaFoldDB" id="A0A656JVC8"/>
<accession>A0A656JVC8</accession>
<name>A0A656JVC8_PSESF</name>
<evidence type="ECO:0000313" key="1">
    <source>
        <dbReference type="EMBL" id="EPN56410.1"/>
    </source>
</evidence>
<sequence>MPTAVIFKQRVHLIGEGCALLHCLQIITQAIVCRAPDQFGKARIELIQLLLKRFAVGDATA</sequence>
<reference evidence="1 2" key="1">
    <citation type="journal article" date="2013" name="PLoS Pathog.">
        <title>Genomic analysis of the Kiwifruit pathogen Pseudomonas syringae pv. actinidiae provides insight into the origins of an emergent plant disease.</title>
        <authorList>
            <person name="McCann H.C."/>
            <person name="Rikkerink E.H."/>
            <person name="Bertels F."/>
            <person name="Fiers M."/>
            <person name="Lu A."/>
            <person name="Rees-George J."/>
            <person name="Andersen M.T."/>
            <person name="Gleave A.P."/>
            <person name="Haubold B."/>
            <person name="Wohlers M.W."/>
            <person name="Guttman D.S."/>
            <person name="Wang P.W."/>
            <person name="Straub C."/>
            <person name="Vanneste J.L."/>
            <person name="Rainey P.B."/>
            <person name="Templeton M.D."/>
        </authorList>
    </citation>
    <scope>NUCLEOTIDE SEQUENCE [LARGE SCALE GENOMIC DNA]</scope>
    <source>
        <strain evidence="1 2">ICMP 19096</strain>
    </source>
</reference>
<feature type="non-terminal residue" evidence="1">
    <location>
        <position position="61"/>
    </location>
</feature>
<proteinExistence type="predicted"/>
<dbReference type="Proteomes" id="UP000018849">
    <property type="component" value="Unassembled WGS sequence"/>
</dbReference>
<comment type="caution">
    <text evidence="1">The sequence shown here is derived from an EMBL/GenBank/DDBJ whole genome shotgun (WGS) entry which is preliminary data.</text>
</comment>
<protein>
    <submittedName>
        <fullName evidence="1">Uncharacterized protein</fullName>
    </submittedName>
</protein>
<evidence type="ECO:0000313" key="2">
    <source>
        <dbReference type="Proteomes" id="UP000018849"/>
    </source>
</evidence>